<comment type="caution">
    <text evidence="1">The sequence shown here is derived from an EMBL/GenBank/DDBJ whole genome shotgun (WGS) entry which is preliminary data.</text>
</comment>
<dbReference type="Proteomes" id="UP001258181">
    <property type="component" value="Unassembled WGS sequence"/>
</dbReference>
<protein>
    <submittedName>
        <fullName evidence="1">Uncharacterized protein</fullName>
    </submittedName>
</protein>
<proteinExistence type="predicted"/>
<accession>A0ABU1U684</accession>
<reference evidence="1 2" key="1">
    <citation type="submission" date="2023-07" db="EMBL/GenBank/DDBJ databases">
        <title>Sorghum-associated microbial communities from plants grown in Nebraska, USA.</title>
        <authorList>
            <person name="Schachtman D."/>
        </authorList>
    </citation>
    <scope>NUCLEOTIDE SEQUENCE [LARGE SCALE GENOMIC DNA]</scope>
    <source>
        <strain evidence="1 2">BE211</strain>
    </source>
</reference>
<sequence length="58" mass="7002">MRKRIRIKSNDEPCDVTKVWLQHLIQRLIIEQMDLPLQLQGKLIHGTTKLKNKEIRRK</sequence>
<dbReference type="EMBL" id="JAVDWA010000014">
    <property type="protein sequence ID" value="MDR7074970.1"/>
    <property type="molecule type" value="Genomic_DNA"/>
</dbReference>
<gene>
    <name evidence="1" type="ORF">J2X07_003994</name>
</gene>
<evidence type="ECO:0000313" key="1">
    <source>
        <dbReference type="EMBL" id="MDR7074970.1"/>
    </source>
</evidence>
<evidence type="ECO:0000313" key="2">
    <source>
        <dbReference type="Proteomes" id="UP001258181"/>
    </source>
</evidence>
<dbReference type="RefSeq" id="WP_310262837.1">
    <property type="nucleotide sequence ID" value="NZ_JAVDWA010000014.1"/>
</dbReference>
<organism evidence="1 2">
    <name type="scientific">Fictibacillus barbaricus</name>
    <dbReference type="NCBI Taxonomy" id="182136"/>
    <lineage>
        <taxon>Bacteria</taxon>
        <taxon>Bacillati</taxon>
        <taxon>Bacillota</taxon>
        <taxon>Bacilli</taxon>
        <taxon>Bacillales</taxon>
        <taxon>Fictibacillaceae</taxon>
        <taxon>Fictibacillus</taxon>
    </lineage>
</organism>
<keyword evidence="2" id="KW-1185">Reference proteome</keyword>
<name>A0ABU1U684_9BACL</name>